<dbReference type="AlphaFoldDB" id="A0A9D7HJC9"/>
<dbReference type="PANTHER" id="PTHR43767:SF8">
    <property type="entry name" value="LONG-CHAIN-FATTY-ACID--COA LIGASE"/>
    <property type="match status" value="1"/>
</dbReference>
<evidence type="ECO:0000313" key="4">
    <source>
        <dbReference type="Proteomes" id="UP000807785"/>
    </source>
</evidence>
<dbReference type="Gene3D" id="3.40.50.12780">
    <property type="entry name" value="N-terminal domain of ligase-like"/>
    <property type="match status" value="1"/>
</dbReference>
<dbReference type="InterPro" id="IPR000873">
    <property type="entry name" value="AMP-dep_synth/lig_dom"/>
</dbReference>
<organism evidence="3 4">
    <name type="scientific">Candidatus Methylophosphatis roskildensis</name>
    <dbReference type="NCBI Taxonomy" id="2899263"/>
    <lineage>
        <taxon>Bacteria</taxon>
        <taxon>Pseudomonadati</taxon>
        <taxon>Pseudomonadota</taxon>
        <taxon>Betaproteobacteria</taxon>
        <taxon>Nitrosomonadales</taxon>
        <taxon>Sterolibacteriaceae</taxon>
        <taxon>Candidatus Methylophosphatis</taxon>
    </lineage>
</organism>
<sequence>MARLPLIAHRSPESVVAWRDGQPISAARYLADVQGAAAAMPGRGHVLNVCSDRYRFAVGLGAAMLRGQITLMPPDHTPETVRQLRGFAADLYCLADKAGGDINLPQFDFPLNEAAPAGPLRVPEIDAQQGCAIVFTSGSTGRPEPHAKRWGALVRNVVGEAARLDLLAHQDRVVVATVPPQHMYGFESSVLVAMQSGAAFDAGRPFYPADICATLARIDAPRVLVITPFHLRTLLAEVALLPQLEMIVCATAPLSPQLAREAELRSGAPLLEIYGCTETGQLATRRSTRTSEWEPLPDVRIEARDGQAWASGGHVERATPLSDIIETTAGGRFVLHGRSADVVNLAGKRSSLAYLSHQLNSIEGVEDGVFYLPDDVPDDGVARLAAFVVAPGLTRAALLGELRRRIDSVFLPRPLVLVDALPRAATGKLPRPALAELAAAQVRRRGQLA</sequence>
<dbReference type="Proteomes" id="UP000807785">
    <property type="component" value="Unassembled WGS sequence"/>
</dbReference>
<evidence type="ECO:0000256" key="1">
    <source>
        <dbReference type="ARBA" id="ARBA00022598"/>
    </source>
</evidence>
<feature type="domain" description="AMP-dependent synthetase/ligase" evidence="2">
    <location>
        <begin position="118"/>
        <end position="291"/>
    </location>
</feature>
<dbReference type="GO" id="GO:0016874">
    <property type="term" value="F:ligase activity"/>
    <property type="evidence" value="ECO:0007669"/>
    <property type="project" value="UniProtKB-KW"/>
</dbReference>
<dbReference type="Gene3D" id="3.30.300.30">
    <property type="match status" value="1"/>
</dbReference>
<evidence type="ECO:0000259" key="2">
    <source>
        <dbReference type="Pfam" id="PF00501"/>
    </source>
</evidence>
<evidence type="ECO:0000313" key="3">
    <source>
        <dbReference type="EMBL" id="MBK6971812.1"/>
    </source>
</evidence>
<dbReference type="Pfam" id="PF00501">
    <property type="entry name" value="AMP-binding"/>
    <property type="match status" value="1"/>
</dbReference>
<dbReference type="PANTHER" id="PTHR43767">
    <property type="entry name" value="LONG-CHAIN-FATTY-ACID--COA LIGASE"/>
    <property type="match status" value="1"/>
</dbReference>
<reference evidence="3" key="1">
    <citation type="submission" date="2020-10" db="EMBL/GenBank/DDBJ databases">
        <title>Connecting structure to function with the recovery of over 1000 high-quality activated sludge metagenome-assembled genomes encoding full-length rRNA genes using long-read sequencing.</title>
        <authorList>
            <person name="Singleton C.M."/>
            <person name="Petriglieri F."/>
            <person name="Kristensen J.M."/>
            <person name="Kirkegaard R.H."/>
            <person name="Michaelsen T.Y."/>
            <person name="Andersen M.H."/>
            <person name="Karst S.M."/>
            <person name="Dueholm M.S."/>
            <person name="Nielsen P.H."/>
            <person name="Albertsen M."/>
        </authorList>
    </citation>
    <scope>NUCLEOTIDE SEQUENCE</scope>
    <source>
        <strain evidence="3">Bjer_18-Q3-R1-45_BAT3C.347</strain>
    </source>
</reference>
<dbReference type="SUPFAM" id="SSF56801">
    <property type="entry name" value="Acetyl-CoA synthetase-like"/>
    <property type="match status" value="1"/>
</dbReference>
<protein>
    <submittedName>
        <fullName evidence="3">Acyl-CoA synthetase</fullName>
    </submittedName>
</protein>
<dbReference type="InterPro" id="IPR042099">
    <property type="entry name" value="ANL_N_sf"/>
</dbReference>
<gene>
    <name evidence="3" type="ORF">IPH26_02210</name>
</gene>
<comment type="caution">
    <text evidence="3">The sequence shown here is derived from an EMBL/GenBank/DDBJ whole genome shotgun (WGS) entry which is preliminary data.</text>
</comment>
<proteinExistence type="predicted"/>
<accession>A0A9D7HJC9</accession>
<keyword evidence="1" id="KW-0436">Ligase</keyword>
<dbReference type="InterPro" id="IPR045851">
    <property type="entry name" value="AMP-bd_C_sf"/>
</dbReference>
<name>A0A9D7HJC9_9PROT</name>
<dbReference type="EMBL" id="JADJEV010000001">
    <property type="protein sequence ID" value="MBK6971812.1"/>
    <property type="molecule type" value="Genomic_DNA"/>
</dbReference>
<dbReference type="InterPro" id="IPR050237">
    <property type="entry name" value="ATP-dep_AMP-bd_enzyme"/>
</dbReference>